<gene>
    <name evidence="4" type="primary">LOC101899916</name>
</gene>
<evidence type="ECO:0000313" key="4">
    <source>
        <dbReference type="RefSeq" id="XP_058984563.1"/>
    </source>
</evidence>
<feature type="compositionally biased region" description="Basic and acidic residues" evidence="1">
    <location>
        <begin position="3866"/>
        <end position="3880"/>
    </location>
</feature>
<feature type="compositionally biased region" description="Basic and acidic residues" evidence="1">
    <location>
        <begin position="1941"/>
        <end position="1950"/>
    </location>
</feature>
<feature type="region of interest" description="Disordered" evidence="1">
    <location>
        <begin position="2950"/>
        <end position="2973"/>
    </location>
</feature>
<feature type="compositionally biased region" description="Polar residues" evidence="1">
    <location>
        <begin position="305"/>
        <end position="317"/>
    </location>
</feature>
<feature type="compositionally biased region" description="Acidic residues" evidence="1">
    <location>
        <begin position="3887"/>
        <end position="3901"/>
    </location>
</feature>
<feature type="compositionally biased region" description="Polar residues" evidence="1">
    <location>
        <begin position="2957"/>
        <end position="2972"/>
    </location>
</feature>
<feature type="compositionally biased region" description="Polar residues" evidence="1">
    <location>
        <begin position="1408"/>
        <end position="1425"/>
    </location>
</feature>
<feature type="region of interest" description="Disordered" evidence="1">
    <location>
        <begin position="2073"/>
        <end position="2099"/>
    </location>
</feature>
<feature type="compositionally biased region" description="Basic and acidic residues" evidence="1">
    <location>
        <begin position="1086"/>
        <end position="1100"/>
    </location>
</feature>
<feature type="compositionally biased region" description="Polar residues" evidence="1">
    <location>
        <begin position="858"/>
        <end position="873"/>
    </location>
</feature>
<feature type="compositionally biased region" description="Acidic residues" evidence="1">
    <location>
        <begin position="1485"/>
        <end position="1496"/>
    </location>
</feature>
<feature type="compositionally biased region" description="Low complexity" evidence="1">
    <location>
        <begin position="569"/>
        <end position="593"/>
    </location>
</feature>
<feature type="compositionally biased region" description="Basic and acidic residues" evidence="1">
    <location>
        <begin position="5163"/>
        <end position="5189"/>
    </location>
</feature>
<feature type="compositionally biased region" description="Basic and acidic residues" evidence="1">
    <location>
        <begin position="4575"/>
        <end position="4621"/>
    </location>
</feature>
<feature type="compositionally biased region" description="Low complexity" evidence="1">
    <location>
        <begin position="3810"/>
        <end position="3819"/>
    </location>
</feature>
<feature type="compositionally biased region" description="Basic and acidic residues" evidence="1">
    <location>
        <begin position="3825"/>
        <end position="3842"/>
    </location>
</feature>
<feature type="region of interest" description="Disordered" evidence="1">
    <location>
        <begin position="3377"/>
        <end position="4274"/>
    </location>
</feature>
<feature type="compositionally biased region" description="Polar residues" evidence="1">
    <location>
        <begin position="496"/>
        <end position="513"/>
    </location>
</feature>
<feature type="compositionally biased region" description="Polar residues" evidence="1">
    <location>
        <begin position="3844"/>
        <end position="3864"/>
    </location>
</feature>
<feature type="region of interest" description="Disordered" evidence="1">
    <location>
        <begin position="2373"/>
        <end position="2510"/>
    </location>
</feature>
<feature type="region of interest" description="Disordered" evidence="1">
    <location>
        <begin position="1038"/>
        <end position="1327"/>
    </location>
</feature>
<feature type="compositionally biased region" description="Low complexity" evidence="1">
    <location>
        <begin position="536"/>
        <end position="548"/>
    </location>
</feature>
<feature type="compositionally biased region" description="Basic and acidic residues" evidence="1">
    <location>
        <begin position="4070"/>
        <end position="4097"/>
    </location>
</feature>
<feature type="compositionally biased region" description="Basic and acidic residues" evidence="1">
    <location>
        <begin position="1108"/>
        <end position="1151"/>
    </location>
</feature>
<feature type="compositionally biased region" description="Polar residues" evidence="1">
    <location>
        <begin position="4123"/>
        <end position="4135"/>
    </location>
</feature>
<feature type="compositionally biased region" description="Basic and acidic residues" evidence="1">
    <location>
        <begin position="3442"/>
        <end position="3456"/>
    </location>
</feature>
<evidence type="ECO:0000259" key="2">
    <source>
        <dbReference type="PROSITE" id="PS50006"/>
    </source>
</evidence>
<feature type="compositionally biased region" description="Polar residues" evidence="1">
    <location>
        <begin position="3772"/>
        <end position="3781"/>
    </location>
</feature>
<feature type="compositionally biased region" description="Basic and acidic residues" evidence="1">
    <location>
        <begin position="2907"/>
        <end position="2932"/>
    </location>
</feature>
<feature type="compositionally biased region" description="Low complexity" evidence="1">
    <location>
        <begin position="4681"/>
        <end position="4692"/>
    </location>
</feature>
<feature type="region of interest" description="Disordered" evidence="1">
    <location>
        <begin position="2749"/>
        <end position="2773"/>
    </location>
</feature>
<feature type="compositionally biased region" description="Polar residues" evidence="1">
    <location>
        <begin position="3424"/>
        <end position="3440"/>
    </location>
</feature>
<feature type="compositionally biased region" description="Basic and acidic residues" evidence="1">
    <location>
        <begin position="5053"/>
        <end position="5072"/>
    </location>
</feature>
<feature type="compositionally biased region" description="Basic and acidic residues" evidence="1">
    <location>
        <begin position="1247"/>
        <end position="1265"/>
    </location>
</feature>
<feature type="region of interest" description="Disordered" evidence="1">
    <location>
        <begin position="1364"/>
        <end position="1679"/>
    </location>
</feature>
<feature type="region of interest" description="Disordered" evidence="1">
    <location>
        <begin position="183"/>
        <end position="229"/>
    </location>
</feature>
<feature type="compositionally biased region" description="Basic and acidic residues" evidence="1">
    <location>
        <begin position="3471"/>
        <end position="3505"/>
    </location>
</feature>
<feature type="compositionally biased region" description="Basic residues" evidence="1">
    <location>
        <begin position="5098"/>
        <end position="5108"/>
    </location>
</feature>
<feature type="compositionally biased region" description="Basic and acidic residues" evidence="1">
    <location>
        <begin position="5517"/>
        <end position="5528"/>
    </location>
</feature>
<dbReference type="PANTHER" id="PTHR21603:SF18">
    <property type="entry name" value="ANTIGEN KI-67-LIKE PROTEIN"/>
    <property type="match status" value="1"/>
</dbReference>
<feature type="compositionally biased region" description="Basic and acidic residues" evidence="1">
    <location>
        <begin position="4540"/>
        <end position="4561"/>
    </location>
</feature>
<feature type="compositionally biased region" description="Basic and acidic residues" evidence="1">
    <location>
        <begin position="4008"/>
        <end position="4026"/>
    </location>
</feature>
<feature type="compositionally biased region" description="Basic residues" evidence="1">
    <location>
        <begin position="5010"/>
        <end position="5021"/>
    </location>
</feature>
<feature type="compositionally biased region" description="Polar residues" evidence="1">
    <location>
        <begin position="1609"/>
        <end position="1624"/>
    </location>
</feature>
<dbReference type="GeneID" id="101899916"/>
<feature type="compositionally biased region" description="Low complexity" evidence="1">
    <location>
        <begin position="1062"/>
        <end position="1084"/>
    </location>
</feature>
<feature type="compositionally biased region" description="Acidic residues" evidence="1">
    <location>
        <begin position="1052"/>
        <end position="1061"/>
    </location>
</feature>
<feature type="compositionally biased region" description="Basic and acidic residues" evidence="1">
    <location>
        <begin position="4880"/>
        <end position="4917"/>
    </location>
</feature>
<name>A0ABM3VFW7_MUSDO</name>
<feature type="compositionally biased region" description="Basic and acidic residues" evidence="1">
    <location>
        <begin position="4258"/>
        <end position="4274"/>
    </location>
</feature>
<feature type="compositionally biased region" description="Basic and acidic residues" evidence="1">
    <location>
        <begin position="1866"/>
        <end position="1884"/>
    </location>
</feature>
<feature type="compositionally biased region" description="Basic and acidic residues" evidence="1">
    <location>
        <begin position="4105"/>
        <end position="4122"/>
    </location>
</feature>
<feature type="compositionally biased region" description="Basic residues" evidence="1">
    <location>
        <begin position="5274"/>
        <end position="5287"/>
    </location>
</feature>
<feature type="region of interest" description="Disordered" evidence="1">
    <location>
        <begin position="2114"/>
        <end position="2218"/>
    </location>
</feature>
<sequence>MTLEGAKFVCLDETGNHDRIILAKGRKFSVGRYTTCDLILDDVRVENVHCAIEADAFGRITIRNFSTDYPISINGEVVQNKQNLFNNTKIEILDRMYLWEFDNKNSTKCEDSEGTDVSTPQKQIGIPKPSAFSSPAAKNTQKPAPRLTVHNFAYCIQSDEEGNTSIESNAEKPTAEIELVADEEVKESPQKTAAEEKPATGEEEEEAATIMLPTTEETGREVTPEPELKTLPTAEVQETPKMNLINCTNNKENSASTKKKKNLHLSLCHQSDVVITSFSPREAGVKIEKSFTAILKPKVLVTRAPNTPKSVYSTPKSVLNDDDDDDGEMDKSKEILSFQTPSTSRKVAATTGGKNNTSMHLVDFTTPTKLAPVSSPFLKSALKASAKKLPLTPKGNRQNKTATEENLGLGTLLSTPVVSEDDQNRLETPSSVLSVISVDSTDTSSVIEVLSDESTPGINANVVLKTPGKTEAGKAQATTPMRTPQSLMKRAILTSTKKQMNTPQRTEAGATTTSRREPINRIPLRTSIGALRSPVTPKTPAATETAPPSRRISMSTPSRKSFPAKRFESTPQSSSNSGASTTTTPTRSTRRSSLIPMSASRAQTSTPLSYANRKSTCKTSPLNKVRKSVGGVPLSSHISKARRSIIAASPAKFTSIKEKSPQQMMSDRLVTRARKSLCVTPSISKPINVAQVSKTPGGGRTPSILKRTPMAGRKSMAAATPTRSVLFAADKQKAMLSDKPDRSLTFIVDSDDDDDGDEEKTSGGAIKTTTPLNVTFSPEKEVEIKSLETPIDVEELTASGKMEKENDYPAQQSNKAGAEEMGEQENNSQEDSKAMAVCASEESFAEIVDNSRDENISPKKNSTQIGDNEQSDSNCEEIAKDASKKSEEIETGFGEESVVESKEDSNAEDVPKKDDEVNVGDDDSEEPQAVSVRRVSSDVVEIVEPMATSLRRMSSDVIEVFAEPPQSVSVRRISSDVIELDSTADSEKSINNVGTEAVEASTSPSKPLYKPICEDITLEGSLLEQNQTHDSIIDKVIKEEEKSTNDLSQVQEEPDTTEEYENQTTQQLNTEKTEQENQNNSNEEVNSEKDLSEIVPKETEDLPLESENLLKESEDISKENPASKEIEDLPKETENQAKEGGNEIVSKENENSSKGNETVSKESEDATQATVSDFAETEEDHEDFPKENEAIVSTTEGNDVSAIVETSFVEEAPESNEAENAEGVEELAILDKSTAPEAPDTEETAEGNEKSTETGEEATEKHAVIETEVSSKQIENNEKIAEESEATEESAVIESEVEEAPQNISITLDSSEQIENTSASNSKTFEQEVENIELAERDSDVTTDKLLEEIEDVLNKSDEIQQKHFEQQDDVESINTLTEENESLRLTQDTVSTDYQETDVEEAKAEETSSTILEEDNQINVPQSGEKSTEISKESLSESEVLVDPNSAGKEIELDSQEANTEVSNKDEEPQPSSDEIPANNVEGTGEELNTEDTNEEITSNEVEEETSKEKTPGLEEENVIVATQEAEESNKDVLNQEDNKISNENETSEAPKTPCELDVPNKSEDDEKVDDLAIGTVVAEQSNSDRLEKSEIPEPLSTEKTDDIASTDAPTENNKEVQNLESSSRGDDEKMSSASKDIISNKLIENQTIGTRTPKRRSRRASMLTENTTTDDGKENLEISLQSVAQKLAEEQKETLALTPRRSSRRKSTASTESTDESQNEVKALPTFTPRRSARRASMSAETTSYTPTAKKTRRASLSAVSETPLTPKRITRRRSSISLETEEISQVVLEEPTTSSSEVATEPIVETAHEDMGAIIEEEEEEAEEILDKSKKELGDKKEEITAHGQEEADNGDKIESISETTEEEKASAVSLEDKEIPRSEEPVVESNETSNGAVNENVASSNDKQEEIISSESTPQSDEVDEIISSESTSQPDEEDIKDVTREKNVEDIDSENIVEDIAPDEDMQTLLISDDDEQSVVGDVVERTVAEVDDSADTKTPIKKKSVKIAADVNSPRTPAMAGMRELLKTPKPEQDTPTFRGLRHLVRTPKSKPEETEEEEQEKLQNIQELVKTPLSEKANNVTDEEDDVVEIPENEEEMKNYQGVKELLKTPKTCSTPRFKGMRELMQTPKVSTTPVLGGVKELLETPKQGMAAEEDEEVPNSSTVNKEQEDENIEVATPTTQINKDQEGEDKDLQTKGVRKLLKTQKPLGTPQLKGMRELMQTPKAPGTPALAGVKELLETPQGAELPTKRVSEEDENAPESYETPRFKGMRELMQTPKASATPLLGGIKELMDTPTVESSQQEIVVATAMSSTGDVEQEDQDIDVRGVKELLKTPKTSATPRFKGMRELMQTPKICTTPALGGVKELLDTTEQEQQSIREEEAEAEIDNEVPSTSPAKNETVSNDLKGVKELLNTPKTCSTPRFKGVRELMQTPKQATTPALGGVKELLEEKDEEQEENNSATTSSAAENAGQELRGVKELLNTPKSCSTPRFKGMRELMKTPKVASTPILGGVKEMMDTPKPQPSDNVDTNLDRFLKTPTAKNIMIPTTPSSAVIQKSEDSVEMVHSTEYDLNATLNDETGSGNLEQLFKTPVVSRFGKRITDSFGEVDEVVGTESEENQEINEISNIQTPVAKSLPRKSLLLKTPNVQSPFTAADVLSDLSKTEVEEWADQVDPLQQTLGSEIDADDNDDVHELTDTRAEDLNESVVELDDDSVCVVPETCTKSETMANKSEAMINLSSVALTSSKDPLSTTASKLVQSEKRPRTPIIDAAEADISGINLLDQTGESALDGSLVVSDDDNDEAEVANKTLQDSPRAVNEAEKEEEDEEVKDVNRTLKTTLCEEGNELSESLLISSDSEENEKDTDENLETQDGNEEFLEKEKVSEKPESTEICNDIEVVAGKVEDSDKPESSEIHNDIEAVTENKEGPCEIVEVHEDEIAEVAEKDEKEVSANENSNETDKTVNVPSESDVVVPRKSIAKTPSIECEDIFLDDSIDEEVSSSLVQVESVLEIDTTDKSQAINSNQETEINAPSEEIPNKEKGNDLEKEPNKHENSEEAEKTKQPSNSELIEKSAEKESPQSNKSNVSVKENEDIFMDDSINDVSEQDIESHVESSSDVAHELESRNVESSTKSAEEDSQRAEISSTSAEINELETSTVDDQASAEEDPASNTDKLEEISDVVASNEITSSEVSPSIEKPIDETSEPVTQPEEISLLSEEEKAEEVEEKFPETSETSNLPEAKKEVENIAKDSELVPESAETLEEKSETSIRQDSAPDGEAEQLNEAEEEQKTTTSDTEVLSESLRAEPEQLQETEKEKPDDTSDISEPLRADKAETEENERENSSIQIAESPECTEVIDSSVNTASVLELDEAIGNVEEDERKTESENVVSTSTEEAAEAEAEQTAGKDNVVEAESEDLVSTSIKESTDEVSTTEIAEIKKQESIVPENDHIVPNSEKSGASGPEGFEKSHNEADDISKESEENLKVSEDKICEVEKETSEISSPSPAEEESELQLKKSAADVSKSQETIETDESKSVEPQPADDESISKQIDEQSEFLPQEEGDAQETISEDVKPVEIEEISIESEEQENFTAETTPQGQDTNEIANEPDVSTQSEEKQETTADAIQTDATETRPEEESQPTEAEVMSEKAEEVAQTATQSEAAELPGVILNENVSQELPEAADKEQPDVTVECSVTQTVSSSDAAMEKASSSESTEHQQETVKTYDIEVTIKDKPETVEKPQEIADHVEHDTPKPRKRAGRSRKGSQSSVCSNDDVSELPAKTNRTRKNSKTEEVASKSGTQVVGELPPVVEIVEEVSDNKEQLKEEALSKKDILNEETSQQPQSEVEPSRSSQEQQDQLEKIAEESRKEKEIPYTTPKEDEDEKVGASEELEGAPETVQEEKYANEEEKQKETESEKEHHNEAPTTEDVVENPEEKETQQPKKCTKRTQSRKASSDSVHSEDGGSSKRRIGGQRKRGHLEKCDEETDETSEPTNKRSNRLAHEKEEVPTVEISEEHQTTKSKRGRRKASQDSQHSDEVETSRNQDANSALDKITEVEVSSSFHDHEEKSSATNEHVSEEVEKIAEEEKSQALLTFDSNDKELKTTEDLEMKHETVNQSEVLPENTENNLEKIEDVVRTESGPVEIETAVSSGEEKIPTTQAPDAVQEMETESSEPLSTENKDETTEEPKMTTSKRTRRKASQDKKETKVEPISAMDTIEEIKSTAETVEEEKVEHREVPKPVGRRGGRKASRDTHDAKVEKKTDGTTILDKIEEIPTTTADIRETDVVVATSQETIKVSEKELSATQKDNEKIEPSQDTQEEAKSSDTPTNLVAIEDKVSTSEISAEKKEESVEETKVQTKTVVKRGRRKPSQDTQHQKVDTKSDSTPVDLEVIEEISTPAETGNTEKLSTHKAEQEPPAESLESSKPVEGKRSRRKPSQDTEHSKSDIKTNVTKDLATIEETSGIKDDMPQEIHKEAQPAEKVDEKEISKGTDEQTSETQRGTKRRGRKASQETQHSKTVPSTDTAMNLDKIAEHPTTEAEEKIETETAEHSHAKHAVNKRSHRKVSTEETHDAAEPPAEKPQIEGKDVADISEETKVEDDHQKDIKKEAGSKRTRRKASQDVSEAPTTSSRRHHRAKHEEVVIPEESAIQPSEDGTKQATAVEAGQEETTESVAKATTVAATKRSRRNVELEDVSTPPVRKATRRKVHETVTELEEQKEEATSTGTEAEEKATETVPESEQNDEETTKRSHRKDPHHHEVEKAAAVHSTRGGRRKAPVAEVPEEKHIDQEEVPSKQEEQHIKESSHELHEDAAVHSARATGGRRKGKNAAHEKETKTKEGDTTDVVENQEQEATAEHPRKAAAGGRRRGKNAEAHGEVSKETESKEADTAVVVESHEHYEDNLEHPRRGGAGRRKGKNVVAHEEIPAESNEVDTVKDDSEEPTHEDYSRKPSAGGRRKGKHATHQEEVSNETESKEDDKAEGETEKPDHDHEDHPDHPRRGAGGRRGGKHVMSKDEHKTEVNDDNENNSELPKRGGGRRRGKHTADHEDISTEIHPQEDGKPETTAVDSSEKVSTAEHHKPGDTNLRPTKRGGRHAKNDHHDDDKAVEDVPKDHHVEDEEGLPATSSKRTAKRHHVSAEVEEPAKHHPRQRHHGEEQHTHEETNENDAEIKGADDENIPKAKATRRKGAVHHEDDTSVIKPKRGRRAHEEQPQEEVQHETEKEEEHNKSLEKEKPTRGTRRGRGKDHHEDHEEDAGEHEPDHSTRRKAPLHGRRRRATHEQVDEGVEHPEVQQQDKPHEEVHEEEDVTKKGRGRRRPAAASHPPEASHEEEAHVATKSKTTRRRKESHTDVEELPTPTPPQSVDTPQTPQRLTEASTETQTPDSEKRARNVPQRKAATLHHSYDETSDSEVHEKKKKKTETSPRKESGKQVDPVKSSESSSDQSPGSLLTARGRTRKPTARVQQFLEEERLKAESPKKRGAQPAAEVPTKRQPAKRGASKTATPLLESEHPETPEPSKRIRGAKHSQETAATIETESHEQTDTQPEPEITSPSPATSTTATASRARKGTRKAKAEHEDVSEEPPAKKSPQILEAEKKQIEPPEESSSTPARTTGRRNAAAAAKVRMEEGELAATALDKVLKKARAKSTPVKAVPKQQPAPAVEMVETPSAAEHNEANKDEHLEHKTTSKRGGAAAARKAAAAGAAEATDSPAVPVKRGRKAAKDNTAAAAADEVQVLDATAEEAPKPTTSRARGRKQTATPAVASEEPATEPQENAAEEQKPATTKRATRVRRI</sequence>
<feature type="compositionally biased region" description="Basic and acidic residues" evidence="1">
    <location>
        <begin position="3074"/>
        <end position="3083"/>
    </location>
</feature>
<feature type="compositionally biased region" description="Polar residues" evidence="1">
    <location>
        <begin position="1889"/>
        <end position="1919"/>
    </location>
</feature>
<feature type="compositionally biased region" description="Acidic residues" evidence="1">
    <location>
        <begin position="2084"/>
        <end position="2098"/>
    </location>
</feature>
<feature type="compositionally biased region" description="Polar residues" evidence="1">
    <location>
        <begin position="600"/>
        <end position="617"/>
    </location>
</feature>
<feature type="region of interest" description="Disordered" evidence="1">
    <location>
        <begin position="985"/>
        <end position="1010"/>
    </location>
</feature>
<feature type="compositionally biased region" description="Basic and acidic residues" evidence="1">
    <location>
        <begin position="3245"/>
        <end position="3258"/>
    </location>
</feature>
<feature type="compositionally biased region" description="Polar residues" evidence="1">
    <location>
        <begin position="4630"/>
        <end position="4639"/>
    </location>
</feature>
<feature type="compositionally biased region" description="Acidic residues" evidence="1">
    <location>
        <begin position="1818"/>
        <end position="1827"/>
    </location>
</feature>
<feature type="compositionally biased region" description="Basic and acidic residues" evidence="1">
    <location>
        <begin position="5682"/>
        <end position="5696"/>
    </location>
</feature>
<feature type="compositionally biased region" description="Low complexity" evidence="1">
    <location>
        <begin position="5560"/>
        <end position="5573"/>
    </location>
</feature>
<feature type="region of interest" description="Disordered" evidence="1">
    <location>
        <begin position="2809"/>
        <end position="2932"/>
    </location>
</feature>
<feature type="compositionally biased region" description="Basic and acidic residues" evidence="1">
    <location>
        <begin position="4435"/>
        <end position="4457"/>
    </location>
</feature>
<feature type="compositionally biased region" description="Basic residues" evidence="1">
    <location>
        <begin position="4562"/>
        <end position="4574"/>
    </location>
</feature>
<reference evidence="4" key="1">
    <citation type="submission" date="2025-08" db="UniProtKB">
        <authorList>
            <consortium name="RefSeq"/>
        </authorList>
    </citation>
    <scope>IDENTIFICATION</scope>
    <source>
        <strain evidence="4">Aabys</strain>
        <tissue evidence="4">Whole body</tissue>
    </source>
</reference>
<feature type="compositionally biased region" description="Low complexity" evidence="1">
    <location>
        <begin position="5699"/>
        <end position="5715"/>
    </location>
</feature>
<proteinExistence type="predicted"/>
<feature type="compositionally biased region" description="Basic and acidic residues" evidence="1">
    <location>
        <begin position="186"/>
        <end position="200"/>
    </location>
</feature>
<feature type="compositionally biased region" description="Polar residues" evidence="1">
    <location>
        <begin position="2749"/>
        <end position="2762"/>
    </location>
</feature>
<feature type="compositionally biased region" description="Polar residues" evidence="1">
    <location>
        <begin position="3596"/>
        <end position="3620"/>
    </location>
</feature>
<feature type="compositionally biased region" description="Basic and acidic residues" evidence="1">
    <location>
        <begin position="877"/>
        <end position="888"/>
    </location>
</feature>
<feature type="compositionally biased region" description="Low complexity" evidence="1">
    <location>
        <begin position="5618"/>
        <end position="5632"/>
    </location>
</feature>
<feature type="region of interest" description="Disordered" evidence="1">
    <location>
        <begin position="305"/>
        <end position="330"/>
    </location>
</feature>
<feature type="compositionally biased region" description="Basic and acidic residues" evidence="1">
    <location>
        <begin position="1828"/>
        <end position="1859"/>
    </location>
</feature>
<keyword evidence="3" id="KW-1185">Reference proteome</keyword>
<feature type="compositionally biased region" description="Basic and acidic residues" evidence="1">
    <location>
        <begin position="4792"/>
        <end position="4823"/>
    </location>
</feature>
<feature type="compositionally biased region" description="Basic and acidic residues" evidence="1">
    <location>
        <begin position="4343"/>
        <end position="4366"/>
    </location>
</feature>
<feature type="compositionally biased region" description="Polar residues" evidence="1">
    <location>
        <begin position="3700"/>
        <end position="3710"/>
    </location>
</feature>
<organism evidence="3 4">
    <name type="scientific">Musca domestica</name>
    <name type="common">House fly</name>
    <dbReference type="NCBI Taxonomy" id="7370"/>
    <lineage>
        <taxon>Eukaryota</taxon>
        <taxon>Metazoa</taxon>
        <taxon>Ecdysozoa</taxon>
        <taxon>Arthropoda</taxon>
        <taxon>Hexapoda</taxon>
        <taxon>Insecta</taxon>
        <taxon>Pterygota</taxon>
        <taxon>Neoptera</taxon>
        <taxon>Endopterygota</taxon>
        <taxon>Diptera</taxon>
        <taxon>Brachycera</taxon>
        <taxon>Muscomorpha</taxon>
        <taxon>Muscoidea</taxon>
        <taxon>Muscidae</taxon>
        <taxon>Musca</taxon>
    </lineage>
</organism>
<feature type="compositionally biased region" description="Acidic residues" evidence="1">
    <location>
        <begin position="3098"/>
        <end position="3112"/>
    </location>
</feature>
<feature type="compositionally biased region" description="Basic residues" evidence="1">
    <location>
        <begin position="4918"/>
        <end position="4927"/>
    </location>
</feature>
<feature type="compositionally biased region" description="Acidic residues" evidence="1">
    <location>
        <begin position="749"/>
        <end position="758"/>
    </location>
</feature>
<feature type="compositionally biased region" description="Polar residues" evidence="1">
    <location>
        <begin position="3146"/>
        <end position="3165"/>
    </location>
</feature>
<feature type="compositionally biased region" description="Low complexity" evidence="1">
    <location>
        <begin position="5446"/>
        <end position="5457"/>
    </location>
</feature>
<feature type="compositionally biased region" description="Acidic residues" evidence="1">
    <location>
        <begin position="917"/>
        <end position="926"/>
    </location>
</feature>
<feature type="compositionally biased region" description="Basic and acidic residues" evidence="1">
    <location>
        <begin position="5217"/>
        <end position="5246"/>
    </location>
</feature>
<feature type="compositionally biased region" description="Basic and acidic residues" evidence="1">
    <location>
        <begin position="1584"/>
        <end position="1604"/>
    </location>
</feature>
<feature type="compositionally biased region" description="Basic and acidic residues" evidence="1">
    <location>
        <begin position="5335"/>
        <end position="5344"/>
    </location>
</feature>
<dbReference type="Gene3D" id="2.60.200.20">
    <property type="match status" value="1"/>
</dbReference>
<feature type="compositionally biased region" description="Acidic residues" evidence="1">
    <location>
        <begin position="3584"/>
        <end position="3595"/>
    </location>
</feature>
<feature type="compositionally biased region" description="Basic and acidic residues" evidence="1">
    <location>
        <begin position="4208"/>
        <end position="4217"/>
    </location>
</feature>
<feature type="compositionally biased region" description="Basic and acidic residues" evidence="1">
    <location>
        <begin position="4943"/>
        <end position="4959"/>
    </location>
</feature>
<dbReference type="RefSeq" id="XP_058984563.1">
    <property type="nucleotide sequence ID" value="XM_059128580.1"/>
</dbReference>
<dbReference type="InterPro" id="IPR000253">
    <property type="entry name" value="FHA_dom"/>
</dbReference>
<feature type="region of interest" description="Disordered" evidence="1">
    <location>
        <begin position="108"/>
        <end position="142"/>
    </location>
</feature>
<feature type="compositionally biased region" description="Basic and acidic residues" evidence="1">
    <location>
        <begin position="4973"/>
        <end position="5009"/>
    </location>
</feature>
<feature type="region of interest" description="Disordered" evidence="1">
    <location>
        <begin position="745"/>
        <end position="771"/>
    </location>
</feature>
<feature type="compositionally biased region" description="Basic and acidic residues" evidence="1">
    <location>
        <begin position="5022"/>
        <end position="5031"/>
    </location>
</feature>
<feature type="compositionally biased region" description="Basic and acidic residues" evidence="1">
    <location>
        <begin position="3721"/>
        <end position="3761"/>
    </location>
</feature>
<feature type="compositionally biased region" description="Basic and acidic residues" evidence="1">
    <location>
        <begin position="4136"/>
        <end position="4145"/>
    </location>
</feature>
<feature type="domain" description="FHA" evidence="2">
    <location>
        <begin position="28"/>
        <end position="83"/>
    </location>
</feature>
<feature type="compositionally biased region" description="Basic and acidic residues" evidence="1">
    <location>
        <begin position="4238"/>
        <end position="4247"/>
    </location>
</feature>
<feature type="region of interest" description="Disordered" evidence="1">
    <location>
        <begin position="2242"/>
        <end position="2275"/>
    </location>
</feature>
<feature type="compositionally biased region" description="Polar residues" evidence="1">
    <location>
        <begin position="1373"/>
        <end position="1395"/>
    </location>
</feature>
<protein>
    <submittedName>
        <fullName evidence="4">Microtubule-associated protein futsch</fullName>
    </submittedName>
</protein>
<feature type="region of interest" description="Disordered" evidence="1">
    <location>
        <begin position="3017"/>
        <end position="3360"/>
    </location>
</feature>
<feature type="compositionally biased region" description="Low complexity" evidence="1">
    <location>
        <begin position="2462"/>
        <end position="2474"/>
    </location>
</feature>
<feature type="compositionally biased region" description="Basic and acidic residues" evidence="1">
    <location>
        <begin position="217"/>
        <end position="228"/>
    </location>
</feature>
<dbReference type="Pfam" id="PF00498">
    <property type="entry name" value="FHA"/>
    <property type="match status" value="1"/>
</dbReference>
<feature type="compositionally biased region" description="Basic and acidic residues" evidence="1">
    <location>
        <begin position="4472"/>
        <end position="4502"/>
    </location>
</feature>
<feature type="compositionally biased region" description="Polar residues" evidence="1">
    <location>
        <begin position="1302"/>
        <end position="1324"/>
    </location>
</feature>
<feature type="region of interest" description="Disordered" evidence="1">
    <location>
        <begin position="1692"/>
        <end position="1955"/>
    </location>
</feature>
<feature type="compositionally biased region" description="Basic and acidic residues" evidence="1">
    <location>
        <begin position="5109"/>
        <end position="5127"/>
    </location>
</feature>
<feature type="compositionally biased region" description="Basic and acidic residues" evidence="1">
    <location>
        <begin position="3309"/>
        <end position="3341"/>
    </location>
</feature>
<feature type="compositionally biased region" description="Basic and acidic residues" evidence="1">
    <location>
        <begin position="5146"/>
        <end position="5155"/>
    </location>
</feature>
<feature type="compositionally biased region" description="Basic and acidic residues" evidence="1">
    <location>
        <begin position="3041"/>
        <end position="3067"/>
    </location>
</feature>
<dbReference type="Proteomes" id="UP001652621">
    <property type="component" value="Unplaced"/>
</dbReference>
<feature type="compositionally biased region" description="Basic and acidic residues" evidence="1">
    <location>
        <begin position="5477"/>
        <end position="5487"/>
    </location>
</feature>
<feature type="compositionally biased region" description="Basic and acidic residues" evidence="1">
    <location>
        <begin position="899"/>
        <end position="916"/>
    </location>
</feature>
<feature type="compositionally biased region" description="Polar residues" evidence="1">
    <location>
        <begin position="5371"/>
        <end position="5392"/>
    </location>
</feature>
<feature type="compositionally biased region" description="Polar residues" evidence="1">
    <location>
        <begin position="2394"/>
        <end position="2407"/>
    </location>
</feature>
<dbReference type="InterPro" id="IPR008984">
    <property type="entry name" value="SMAD_FHA_dom_sf"/>
</dbReference>
<feature type="compositionally biased region" description="Basic and acidic residues" evidence="1">
    <location>
        <begin position="4839"/>
        <end position="4851"/>
    </location>
</feature>
<feature type="compositionally biased region" description="Acidic residues" evidence="1">
    <location>
        <begin position="3559"/>
        <end position="3571"/>
    </location>
</feature>
<feature type="compositionally biased region" description="Basic and acidic residues" evidence="1">
    <location>
        <begin position="5411"/>
        <end position="5439"/>
    </location>
</feature>
<feature type="compositionally biased region" description="Polar residues" evidence="1">
    <location>
        <begin position="131"/>
        <end position="142"/>
    </location>
</feature>
<feature type="compositionally biased region" description="Basic and acidic residues" evidence="1">
    <location>
        <begin position="5288"/>
        <end position="5311"/>
    </location>
</feature>
<feature type="compositionally biased region" description="Basic and acidic residues" evidence="1">
    <location>
        <begin position="2882"/>
        <end position="2894"/>
    </location>
</feature>
<dbReference type="SUPFAM" id="SSF49879">
    <property type="entry name" value="SMAD/FHA domain"/>
    <property type="match status" value="1"/>
</dbReference>
<feature type="region of interest" description="Disordered" evidence="1">
    <location>
        <begin position="496"/>
        <end position="617"/>
    </location>
</feature>
<feature type="compositionally biased region" description="Polar residues" evidence="1">
    <location>
        <begin position="3084"/>
        <end position="3093"/>
    </location>
</feature>
<feature type="compositionally biased region" description="Acidic residues" evidence="1">
    <location>
        <begin position="3281"/>
        <end position="3293"/>
    </location>
</feature>
<feature type="compositionally biased region" description="Basic and acidic residues" evidence="1">
    <location>
        <begin position="4305"/>
        <end position="4333"/>
    </location>
</feature>
<feature type="compositionally biased region" description="Basic residues" evidence="1">
    <location>
        <begin position="3762"/>
        <end position="3771"/>
    </location>
</feature>
<feature type="compositionally biased region" description="Basic and acidic residues" evidence="1">
    <location>
        <begin position="3907"/>
        <end position="3930"/>
    </location>
</feature>
<feature type="compositionally biased region" description="Basic and acidic residues" evidence="1">
    <location>
        <begin position="4041"/>
        <end position="4050"/>
    </location>
</feature>
<evidence type="ECO:0000256" key="1">
    <source>
        <dbReference type="SAM" id="MobiDB-lite"/>
    </source>
</evidence>
<dbReference type="PROSITE" id="PS50006">
    <property type="entry name" value="FHA_DOMAIN"/>
    <property type="match status" value="1"/>
</dbReference>
<feature type="region of interest" description="Disordered" evidence="1">
    <location>
        <begin position="5651"/>
        <end position="5804"/>
    </location>
</feature>
<feature type="region of interest" description="Disordered" evidence="1">
    <location>
        <begin position="4300"/>
        <end position="5638"/>
    </location>
</feature>
<feature type="compositionally biased region" description="Basic and acidic residues" evidence="1">
    <location>
        <begin position="1427"/>
        <end position="1436"/>
    </location>
</feature>
<feature type="compositionally biased region" description="Basic and acidic residues" evidence="1">
    <location>
        <begin position="5079"/>
        <end position="5092"/>
    </location>
</feature>
<evidence type="ECO:0000313" key="3">
    <source>
        <dbReference type="Proteomes" id="UP001652621"/>
    </source>
</evidence>
<feature type="compositionally biased region" description="Acidic residues" evidence="1">
    <location>
        <begin position="2861"/>
        <end position="2881"/>
    </location>
</feature>
<feature type="compositionally biased region" description="Acidic residues" evidence="1">
    <location>
        <begin position="1211"/>
        <end position="1225"/>
    </location>
</feature>
<feature type="compositionally biased region" description="Basic and acidic residues" evidence="1">
    <location>
        <begin position="3113"/>
        <end position="3131"/>
    </location>
</feature>
<feature type="region of interest" description="Disordered" evidence="1">
    <location>
        <begin position="797"/>
        <end position="936"/>
    </location>
</feature>
<feature type="compositionally biased region" description="Polar residues" evidence="1">
    <location>
        <begin position="989"/>
        <end position="1005"/>
    </location>
</feature>
<feature type="compositionally biased region" description="Basic and acidic residues" evidence="1">
    <location>
        <begin position="4187"/>
        <end position="4197"/>
    </location>
</feature>
<feature type="compositionally biased region" description="Basic residues" evidence="1">
    <location>
        <begin position="3974"/>
        <end position="3986"/>
    </location>
</feature>
<dbReference type="PANTHER" id="PTHR21603">
    <property type="entry name" value="ANTIGEN KI-67-LIKE PROTEIN"/>
    <property type="match status" value="1"/>
</dbReference>
<feature type="compositionally biased region" description="Polar residues" evidence="1">
    <location>
        <begin position="3022"/>
        <end position="3035"/>
    </location>
</feature>
<accession>A0ABM3VFW7</accession>
<feature type="compositionally biased region" description="Polar residues" evidence="1">
    <location>
        <begin position="4521"/>
        <end position="4535"/>
    </location>
</feature>